<evidence type="ECO:0000313" key="7">
    <source>
        <dbReference type="EMBL" id="CAB4885325.1"/>
    </source>
</evidence>
<accession>A0A6J7RYH4</accession>
<sequence>MKFGDFAGATIASLPIRKKTRANYVSAYKCHIAPKLESKKISKITREEIQEVLVGLPSQTAHTVLAVMKTLFREAEYRKLIKYSPTDGVKAPTKIVAARKFIPFEELDTYDFGKYNSHIRFLAVHGLRWGEAVALTHEDVRNGRIYITKSIHGATKSQSGMRSVPQVSEFKPFPTTPRPLRRVLSPHGVTIHSLRHTYAYFLKTQGVHVTTAQRLLGHSDPRVTMAVYTQVLDTEIDDVGVMLRKAVSWNI</sequence>
<name>A0A6J7RYH4_9ZZZZ</name>
<evidence type="ECO:0000256" key="3">
    <source>
        <dbReference type="ARBA" id="ARBA00023125"/>
    </source>
</evidence>
<dbReference type="PROSITE" id="PS51900">
    <property type="entry name" value="CB"/>
    <property type="match status" value="1"/>
</dbReference>
<evidence type="ECO:0000256" key="2">
    <source>
        <dbReference type="ARBA" id="ARBA00022908"/>
    </source>
</evidence>
<evidence type="ECO:0000259" key="5">
    <source>
        <dbReference type="PROSITE" id="PS51898"/>
    </source>
</evidence>
<proteinExistence type="inferred from homology"/>
<dbReference type="GO" id="GO:0003677">
    <property type="term" value="F:DNA binding"/>
    <property type="evidence" value="ECO:0007669"/>
    <property type="project" value="UniProtKB-KW"/>
</dbReference>
<dbReference type="InterPro" id="IPR010998">
    <property type="entry name" value="Integrase_recombinase_N"/>
</dbReference>
<dbReference type="InterPro" id="IPR004107">
    <property type="entry name" value="Integrase_SAM-like_N"/>
</dbReference>
<evidence type="ECO:0000256" key="1">
    <source>
        <dbReference type="ARBA" id="ARBA00008857"/>
    </source>
</evidence>
<evidence type="ECO:0000256" key="4">
    <source>
        <dbReference type="ARBA" id="ARBA00023172"/>
    </source>
</evidence>
<dbReference type="PANTHER" id="PTHR30349">
    <property type="entry name" value="PHAGE INTEGRASE-RELATED"/>
    <property type="match status" value="1"/>
</dbReference>
<protein>
    <submittedName>
        <fullName evidence="8">Unannotated protein</fullName>
    </submittedName>
</protein>
<dbReference type="InterPro" id="IPR011010">
    <property type="entry name" value="DNA_brk_join_enz"/>
</dbReference>
<keyword evidence="4" id="KW-0233">DNA recombination</keyword>
<dbReference type="Gene3D" id="1.10.443.10">
    <property type="entry name" value="Intergrase catalytic core"/>
    <property type="match status" value="2"/>
</dbReference>
<dbReference type="PROSITE" id="PS51898">
    <property type="entry name" value="TYR_RECOMBINASE"/>
    <property type="match status" value="1"/>
</dbReference>
<comment type="similarity">
    <text evidence="1">Belongs to the 'phage' integrase family.</text>
</comment>
<dbReference type="EMBL" id="CAFBPV010000112">
    <property type="protein sequence ID" value="CAB5033943.1"/>
    <property type="molecule type" value="Genomic_DNA"/>
</dbReference>
<reference evidence="8" key="1">
    <citation type="submission" date="2020-05" db="EMBL/GenBank/DDBJ databases">
        <authorList>
            <person name="Chiriac C."/>
            <person name="Salcher M."/>
            <person name="Ghai R."/>
            <person name="Kavagutti S V."/>
        </authorList>
    </citation>
    <scope>NUCLEOTIDE SEQUENCE</scope>
</reference>
<gene>
    <name evidence="7" type="ORF">UFOPK3480_00893</name>
    <name evidence="8" type="ORF">UFOPK4165_00965</name>
</gene>
<dbReference type="PANTHER" id="PTHR30349:SF64">
    <property type="entry name" value="PROPHAGE INTEGRASE INTD-RELATED"/>
    <property type="match status" value="1"/>
</dbReference>
<dbReference type="AlphaFoldDB" id="A0A6J7RYH4"/>
<feature type="domain" description="Tyr recombinase" evidence="5">
    <location>
        <begin position="66"/>
        <end position="243"/>
    </location>
</feature>
<keyword evidence="3" id="KW-0238">DNA-binding</keyword>
<dbReference type="SUPFAM" id="SSF56349">
    <property type="entry name" value="DNA breaking-rejoining enzymes"/>
    <property type="match status" value="1"/>
</dbReference>
<dbReference type="Pfam" id="PF14659">
    <property type="entry name" value="Phage_int_SAM_3"/>
    <property type="match status" value="1"/>
</dbReference>
<dbReference type="EMBL" id="CAFBLY010000081">
    <property type="protein sequence ID" value="CAB4885325.1"/>
    <property type="molecule type" value="Genomic_DNA"/>
</dbReference>
<evidence type="ECO:0000259" key="6">
    <source>
        <dbReference type="PROSITE" id="PS51900"/>
    </source>
</evidence>
<dbReference type="InterPro" id="IPR013762">
    <property type="entry name" value="Integrase-like_cat_sf"/>
</dbReference>
<dbReference type="GO" id="GO:0006310">
    <property type="term" value="P:DNA recombination"/>
    <property type="evidence" value="ECO:0007669"/>
    <property type="project" value="UniProtKB-KW"/>
</dbReference>
<dbReference type="InterPro" id="IPR050090">
    <property type="entry name" value="Tyrosine_recombinase_XerCD"/>
</dbReference>
<keyword evidence="2" id="KW-0229">DNA integration</keyword>
<dbReference type="GO" id="GO:0015074">
    <property type="term" value="P:DNA integration"/>
    <property type="evidence" value="ECO:0007669"/>
    <property type="project" value="UniProtKB-KW"/>
</dbReference>
<evidence type="ECO:0000313" key="8">
    <source>
        <dbReference type="EMBL" id="CAB5033943.1"/>
    </source>
</evidence>
<dbReference type="InterPro" id="IPR002104">
    <property type="entry name" value="Integrase_catalytic"/>
</dbReference>
<dbReference type="InterPro" id="IPR044068">
    <property type="entry name" value="CB"/>
</dbReference>
<dbReference type="Gene3D" id="1.10.150.130">
    <property type="match status" value="1"/>
</dbReference>
<feature type="domain" description="Core-binding (CB)" evidence="6">
    <location>
        <begin position="1"/>
        <end position="76"/>
    </location>
</feature>
<organism evidence="8">
    <name type="scientific">freshwater metagenome</name>
    <dbReference type="NCBI Taxonomy" id="449393"/>
    <lineage>
        <taxon>unclassified sequences</taxon>
        <taxon>metagenomes</taxon>
        <taxon>ecological metagenomes</taxon>
    </lineage>
</organism>
<dbReference type="Pfam" id="PF00589">
    <property type="entry name" value="Phage_integrase"/>
    <property type="match status" value="1"/>
</dbReference>